<feature type="domain" description="Glycosyltransferase 2-like" evidence="9">
    <location>
        <begin position="17"/>
        <end position="178"/>
    </location>
</feature>
<keyword evidence="5" id="KW-0448">Lipopolysaccharide biosynthesis</keyword>
<evidence type="ECO:0000256" key="6">
    <source>
        <dbReference type="ARBA" id="ARBA00022989"/>
    </source>
</evidence>
<comment type="caution">
    <text evidence="10">The sequence shown here is derived from an EMBL/GenBank/DDBJ whole genome shotgun (WGS) entry which is preliminary data.</text>
</comment>
<name>X1KTF5_9ZZZZ</name>
<protein>
    <recommendedName>
        <fullName evidence="9">Glycosyltransferase 2-like domain-containing protein</fullName>
    </recommendedName>
</protein>
<keyword evidence="2" id="KW-0328">Glycosyltransferase</keyword>
<accession>X1KTF5</accession>
<keyword evidence="7 8" id="KW-0472">Membrane</keyword>
<dbReference type="Gene3D" id="3.90.550.10">
    <property type="entry name" value="Spore Coat Polysaccharide Biosynthesis Protein SpsA, Chain A"/>
    <property type="match status" value="1"/>
</dbReference>
<dbReference type="AlphaFoldDB" id="X1KTF5"/>
<dbReference type="InterPro" id="IPR050256">
    <property type="entry name" value="Glycosyltransferase_2"/>
</dbReference>
<dbReference type="SUPFAM" id="SSF53448">
    <property type="entry name" value="Nucleotide-diphospho-sugar transferases"/>
    <property type="match status" value="1"/>
</dbReference>
<evidence type="ECO:0000256" key="8">
    <source>
        <dbReference type="SAM" id="Phobius"/>
    </source>
</evidence>
<keyword evidence="3" id="KW-0808">Transferase</keyword>
<evidence type="ECO:0000256" key="5">
    <source>
        <dbReference type="ARBA" id="ARBA00022985"/>
    </source>
</evidence>
<dbReference type="GO" id="GO:0005886">
    <property type="term" value="C:plasma membrane"/>
    <property type="evidence" value="ECO:0007669"/>
    <property type="project" value="TreeGrafter"/>
</dbReference>
<dbReference type="PANTHER" id="PTHR48090:SF3">
    <property type="entry name" value="UNDECAPRENYL-PHOSPHATE 4-DEOXY-4-FORMAMIDO-L-ARABINOSE TRANSFERASE"/>
    <property type="match status" value="1"/>
</dbReference>
<dbReference type="InterPro" id="IPR029044">
    <property type="entry name" value="Nucleotide-diphossugar_trans"/>
</dbReference>
<dbReference type="GO" id="GO:0009103">
    <property type="term" value="P:lipopolysaccharide biosynthetic process"/>
    <property type="evidence" value="ECO:0007669"/>
    <property type="project" value="UniProtKB-KW"/>
</dbReference>
<evidence type="ECO:0000256" key="3">
    <source>
        <dbReference type="ARBA" id="ARBA00022679"/>
    </source>
</evidence>
<evidence type="ECO:0000256" key="1">
    <source>
        <dbReference type="ARBA" id="ARBA00022475"/>
    </source>
</evidence>
<dbReference type="EMBL" id="BARV01000330">
    <property type="protein sequence ID" value="GAH96900.1"/>
    <property type="molecule type" value="Genomic_DNA"/>
</dbReference>
<feature type="transmembrane region" description="Helical" evidence="8">
    <location>
        <begin position="244"/>
        <end position="265"/>
    </location>
</feature>
<dbReference type="CDD" id="cd04187">
    <property type="entry name" value="DPM1_like_bac"/>
    <property type="match status" value="1"/>
</dbReference>
<evidence type="ECO:0000259" key="9">
    <source>
        <dbReference type="Pfam" id="PF00535"/>
    </source>
</evidence>
<gene>
    <name evidence="10" type="ORF">S06H3_01342</name>
</gene>
<dbReference type="Pfam" id="PF00535">
    <property type="entry name" value="Glycos_transf_2"/>
    <property type="match status" value="1"/>
</dbReference>
<evidence type="ECO:0000313" key="10">
    <source>
        <dbReference type="EMBL" id="GAH96900.1"/>
    </source>
</evidence>
<evidence type="ECO:0000256" key="7">
    <source>
        <dbReference type="ARBA" id="ARBA00023136"/>
    </source>
</evidence>
<reference evidence="10" key="1">
    <citation type="journal article" date="2014" name="Front. Microbiol.">
        <title>High frequency of phylogenetically diverse reductive dehalogenase-homologous genes in deep subseafloor sedimentary metagenomes.</title>
        <authorList>
            <person name="Kawai M."/>
            <person name="Futagami T."/>
            <person name="Toyoda A."/>
            <person name="Takaki Y."/>
            <person name="Nishi S."/>
            <person name="Hori S."/>
            <person name="Arai W."/>
            <person name="Tsubouchi T."/>
            <person name="Morono Y."/>
            <person name="Uchiyama I."/>
            <person name="Ito T."/>
            <person name="Fujiyama A."/>
            <person name="Inagaki F."/>
            <person name="Takami H."/>
        </authorList>
    </citation>
    <scope>NUCLEOTIDE SEQUENCE</scope>
    <source>
        <strain evidence="10">Expedition CK06-06</strain>
    </source>
</reference>
<evidence type="ECO:0000256" key="2">
    <source>
        <dbReference type="ARBA" id="ARBA00022676"/>
    </source>
</evidence>
<sequence length="266" mass="30096">MKNTKIESNKDKTLDLSVVIPIYNEAKNVENLYEKLEEVLSKLDKSYEVLLVDDGSTDGTTDKLAKIHKRNPKYKIIQFRRNYGQTAAISAGFDYSIGDVIVTIDADLQNDPKDIPKILKKMEDGYDVVSGWRKERKDPFLTRIVPSKIANWLVSILAGIHLHDYGCTLKAYSKDVAKNVQLYGEMHRYIPALASWIGINVTEVPVSHHERKFGKSKYGISRTPRVILDLITLKFLLSYSTRPIQIFGSLGIITGFLGFLIALFLS</sequence>
<organism evidence="10">
    <name type="scientific">marine sediment metagenome</name>
    <dbReference type="NCBI Taxonomy" id="412755"/>
    <lineage>
        <taxon>unclassified sequences</taxon>
        <taxon>metagenomes</taxon>
        <taxon>ecological metagenomes</taxon>
    </lineage>
</organism>
<dbReference type="GO" id="GO:0099621">
    <property type="term" value="F:undecaprenyl-phosphate 4-deoxy-4-formamido-L-arabinose transferase activity"/>
    <property type="evidence" value="ECO:0007669"/>
    <property type="project" value="TreeGrafter"/>
</dbReference>
<dbReference type="InterPro" id="IPR001173">
    <property type="entry name" value="Glyco_trans_2-like"/>
</dbReference>
<evidence type="ECO:0000256" key="4">
    <source>
        <dbReference type="ARBA" id="ARBA00022692"/>
    </source>
</evidence>
<keyword evidence="4 8" id="KW-0812">Transmembrane</keyword>
<keyword evidence="1" id="KW-1003">Cell membrane</keyword>
<proteinExistence type="predicted"/>
<feature type="non-terminal residue" evidence="10">
    <location>
        <position position="266"/>
    </location>
</feature>
<keyword evidence="6 8" id="KW-1133">Transmembrane helix</keyword>
<dbReference type="PANTHER" id="PTHR48090">
    <property type="entry name" value="UNDECAPRENYL-PHOSPHATE 4-DEOXY-4-FORMAMIDO-L-ARABINOSE TRANSFERASE-RELATED"/>
    <property type="match status" value="1"/>
</dbReference>